<evidence type="ECO:0000259" key="2">
    <source>
        <dbReference type="Pfam" id="PF25319"/>
    </source>
</evidence>
<name>A0A0H3CSQ6_ENTCC</name>
<reference evidence="3 4" key="1">
    <citation type="journal article" date="2010" name="J. Bacteriol.">
        <title>Complete genome sequence of Enterobacter cloacae subsp. cloacae type strain ATCC 13047.</title>
        <authorList>
            <person name="Ren Y."/>
            <person name="Ren Y."/>
            <person name="Zhou Z."/>
            <person name="Guo X."/>
            <person name="Li Y."/>
            <person name="Feng L."/>
            <person name="Wang L."/>
        </authorList>
    </citation>
    <scope>NUCLEOTIDE SEQUENCE [LARGE SCALE GENOMIC DNA]</scope>
    <source>
        <strain evidence="4">ATCC 13047 / DSM 30054 / NBRC 13535 / NCTC 10005 / WDCM 00083 / NCDC 279-56</strain>
    </source>
</reference>
<protein>
    <submittedName>
        <fullName evidence="3">Pilus assembly protein HofO</fullName>
    </submittedName>
</protein>
<proteinExistence type="predicted"/>
<dbReference type="EMBL" id="CP001918">
    <property type="protein sequence ID" value="ADF64283.1"/>
    <property type="molecule type" value="Genomic_DNA"/>
</dbReference>
<dbReference type="Proteomes" id="UP000002363">
    <property type="component" value="Chromosome"/>
</dbReference>
<evidence type="ECO:0000313" key="3">
    <source>
        <dbReference type="EMBL" id="ADF64283.1"/>
    </source>
</evidence>
<dbReference type="STRING" id="716541.ECL_04756"/>
<organism evidence="3 4">
    <name type="scientific">Enterobacter cloacae subsp. cloacae (strain ATCC 13047 / DSM 30054 / NBRC 13535 / NCTC 10005 / WDCM 00083 / NCDC 279-56)</name>
    <dbReference type="NCBI Taxonomy" id="716541"/>
    <lineage>
        <taxon>Bacteria</taxon>
        <taxon>Pseudomonadati</taxon>
        <taxon>Pseudomonadota</taxon>
        <taxon>Gammaproteobacteria</taxon>
        <taxon>Enterobacterales</taxon>
        <taxon>Enterobacteriaceae</taxon>
        <taxon>Enterobacter</taxon>
        <taxon>Enterobacter cloacae complex</taxon>
    </lineage>
</organism>
<dbReference type="AlphaFoldDB" id="A0A0H3CSQ6"/>
<dbReference type="eggNOG" id="ENOG5032UHA">
    <property type="taxonomic scope" value="Bacteria"/>
</dbReference>
<accession>A0A0H3CSQ6</accession>
<feature type="domain" description="DNA utilization protein HofO C-terminal" evidence="2">
    <location>
        <begin position="33"/>
        <end position="102"/>
    </location>
</feature>
<dbReference type="InterPro" id="IPR057522">
    <property type="entry name" value="HofO_C"/>
</dbReference>
<dbReference type="EnsemblBacteria" id="ADF64283">
    <property type="protein sequence ID" value="ADF64283"/>
    <property type="gene ID" value="ECL_04756"/>
</dbReference>
<dbReference type="OrthoDB" id="6564173at2"/>
<gene>
    <name evidence="3" type="ordered locus">ECL_04756</name>
</gene>
<dbReference type="HOGENOM" id="CLU_117126_0_0_6"/>
<feature type="region of interest" description="Disordered" evidence="1">
    <location>
        <begin position="1"/>
        <end position="28"/>
    </location>
</feature>
<sequence>MADAVQRHATLWPVASNAPRRTPEPDARPVVRFSPLDFQTDGATLVHWNPLPGGGELALDAEWPAILTAFARLAQQDVRIAAFTLAPQGAALRLRVQLELDHAK</sequence>
<dbReference type="Pfam" id="PF25319">
    <property type="entry name" value="HofO"/>
    <property type="match status" value="1"/>
</dbReference>
<dbReference type="PATRIC" id="fig|716541.4.peg.4904"/>
<keyword evidence="4" id="KW-1185">Reference proteome</keyword>
<evidence type="ECO:0000256" key="1">
    <source>
        <dbReference type="SAM" id="MobiDB-lite"/>
    </source>
</evidence>
<dbReference type="KEGG" id="enc:ECL_04756"/>
<evidence type="ECO:0000313" key="4">
    <source>
        <dbReference type="Proteomes" id="UP000002363"/>
    </source>
</evidence>